<reference evidence="8" key="1">
    <citation type="submission" date="2016-10" db="EMBL/GenBank/DDBJ databases">
        <authorList>
            <person name="Varghese N."/>
            <person name="Submissions S."/>
        </authorList>
    </citation>
    <scope>NUCLEOTIDE SEQUENCE [LARGE SCALE GENOMIC DNA]</scope>
    <source>
        <strain evidence="8">DSM 26893</strain>
    </source>
</reference>
<evidence type="ECO:0000256" key="4">
    <source>
        <dbReference type="PIRSR" id="PIRSR039026-1"/>
    </source>
</evidence>
<protein>
    <submittedName>
        <fullName evidence="7">Tat (Twin-arginine translocation) pathway signal sequence</fullName>
    </submittedName>
</protein>
<dbReference type="InterPro" id="IPR038404">
    <property type="entry name" value="TRAP_DctP_sf"/>
</dbReference>
<dbReference type="GO" id="GO:0055085">
    <property type="term" value="P:transmembrane transport"/>
    <property type="evidence" value="ECO:0007669"/>
    <property type="project" value="InterPro"/>
</dbReference>
<feature type="binding site" evidence="5">
    <location>
        <position position="241"/>
    </location>
    <ligand>
        <name>substrate</name>
    </ligand>
</feature>
<dbReference type="EMBL" id="FOCM01000001">
    <property type="protein sequence ID" value="SEM77399.1"/>
    <property type="molecule type" value="Genomic_DNA"/>
</dbReference>
<evidence type="ECO:0000256" key="5">
    <source>
        <dbReference type="PIRSR" id="PIRSR039026-2"/>
    </source>
</evidence>
<dbReference type="NCBIfam" id="TIGR01409">
    <property type="entry name" value="TAT_signal_seq"/>
    <property type="match status" value="1"/>
</dbReference>
<accession>A0A1H8B524</accession>
<evidence type="ECO:0000256" key="1">
    <source>
        <dbReference type="ARBA" id="ARBA00004418"/>
    </source>
</evidence>
<feature type="binding site" evidence="4">
    <location>
        <position position="157"/>
    </location>
    <ligand>
        <name>substrate</name>
    </ligand>
</feature>
<gene>
    <name evidence="7" type="ORF">SAMN04488011_101422</name>
</gene>
<evidence type="ECO:0000313" key="8">
    <source>
        <dbReference type="Proteomes" id="UP000199372"/>
    </source>
</evidence>
<dbReference type="InterPro" id="IPR006311">
    <property type="entry name" value="TAT_signal"/>
</dbReference>
<dbReference type="InterPro" id="IPR019546">
    <property type="entry name" value="TAT_signal_bac_arc"/>
</dbReference>
<sequence>MDRRSFLKKSALGGSAAAAASTLAAPLYAQGNRTLTMVTSVPDGFAIFDDAAQLAADYITEMTDGQVTIQKNPAGSLVGAFEVFDAVSAGQADLYHSADYYFLNQHPGFAFFTAVPFGMTGQEMANWYYQRGGHELHNELASLFNLKSFLAGNTAMQPGGWFNREITSASDLQGLRFRMPGQGGQVLSRLGASVQNIPGGEIYQALSSGAIEGAEWIGPYADERLGFQEITKIYYTAGFHEPGSALTIGMNLDVFNSLTAAQQKIVEVACAAVHQHNLSLSLAENGAALQRLQDQGVQAKQFPDDVWDAFGRASAEVREENMSDELYAKIANSYFESMNESASWADIADNEYVRQRNRVNASM</sequence>
<dbReference type="PIRSF" id="PIRSF039026">
    <property type="entry name" value="SiaP"/>
    <property type="match status" value="1"/>
</dbReference>
<dbReference type="Gene3D" id="3.40.190.10">
    <property type="entry name" value="Periplasmic binding protein-like II"/>
    <property type="match status" value="1"/>
</dbReference>
<name>A0A1H8B524_9RHOB</name>
<feature type="signal peptide" evidence="6">
    <location>
        <begin position="1"/>
        <end position="24"/>
    </location>
</feature>
<dbReference type="GO" id="GO:0046872">
    <property type="term" value="F:metal ion binding"/>
    <property type="evidence" value="ECO:0007669"/>
    <property type="project" value="UniProtKB-KW"/>
</dbReference>
<feature type="binding site" evidence="4">
    <location>
        <position position="178"/>
    </location>
    <ligand>
        <name>substrate</name>
    </ligand>
</feature>
<dbReference type="RefSeq" id="WP_073126388.1">
    <property type="nucleotide sequence ID" value="NZ_FOCM01000001.1"/>
</dbReference>
<dbReference type="GO" id="GO:0031317">
    <property type="term" value="C:tripartite ATP-independent periplasmic transporter complex"/>
    <property type="evidence" value="ECO:0007669"/>
    <property type="project" value="InterPro"/>
</dbReference>
<feature type="binding site" evidence="5">
    <location>
        <position position="216"/>
    </location>
    <ligand>
        <name>Na(+)</name>
        <dbReference type="ChEBI" id="CHEBI:29101"/>
    </ligand>
</feature>
<evidence type="ECO:0000256" key="6">
    <source>
        <dbReference type="SAM" id="SignalP"/>
    </source>
</evidence>
<dbReference type="InterPro" id="IPR026289">
    <property type="entry name" value="SBP_TakP-like"/>
</dbReference>
<evidence type="ECO:0000256" key="3">
    <source>
        <dbReference type="ARBA" id="ARBA00022764"/>
    </source>
</evidence>
<organism evidence="7 8">
    <name type="scientific">Palleronia pelagia</name>
    <dbReference type="NCBI Taxonomy" id="387096"/>
    <lineage>
        <taxon>Bacteria</taxon>
        <taxon>Pseudomonadati</taxon>
        <taxon>Pseudomonadota</taxon>
        <taxon>Alphaproteobacteria</taxon>
        <taxon>Rhodobacterales</taxon>
        <taxon>Roseobacteraceae</taxon>
        <taxon>Palleronia</taxon>
    </lineage>
</organism>
<dbReference type="PANTHER" id="PTHR33376:SF5">
    <property type="entry name" value="EXTRACYTOPLASMIC SOLUTE RECEPTOR PROTEIN"/>
    <property type="match status" value="1"/>
</dbReference>
<feature type="chain" id="PRO_5011766179" evidence="6">
    <location>
        <begin position="25"/>
        <end position="363"/>
    </location>
</feature>
<dbReference type="AlphaFoldDB" id="A0A1H8B524"/>
<dbReference type="PROSITE" id="PS51318">
    <property type="entry name" value="TAT"/>
    <property type="match status" value="1"/>
</dbReference>
<dbReference type="NCBIfam" id="NF037995">
    <property type="entry name" value="TRAP_S1"/>
    <property type="match status" value="1"/>
</dbReference>
<dbReference type="Pfam" id="PF03480">
    <property type="entry name" value="DctP"/>
    <property type="match status" value="1"/>
</dbReference>
<dbReference type="Gene3D" id="3.40.190.170">
    <property type="entry name" value="Bacterial extracellular solute-binding protein, family 7"/>
    <property type="match status" value="1"/>
</dbReference>
<dbReference type="InterPro" id="IPR018389">
    <property type="entry name" value="DctP_fam"/>
</dbReference>
<proteinExistence type="predicted"/>
<dbReference type="Proteomes" id="UP000199372">
    <property type="component" value="Unassembled WGS sequence"/>
</dbReference>
<keyword evidence="8" id="KW-1185">Reference proteome</keyword>
<comment type="subcellular location">
    <subcellularLocation>
        <location evidence="1">Periplasm</location>
    </subcellularLocation>
</comment>
<dbReference type="CDD" id="cd13604">
    <property type="entry name" value="PBP2_TRAP_ketoacid_lactate_like"/>
    <property type="match status" value="1"/>
</dbReference>
<dbReference type="PANTHER" id="PTHR33376">
    <property type="match status" value="1"/>
</dbReference>
<keyword evidence="3" id="KW-0574">Periplasm</keyword>
<keyword evidence="5" id="KW-0479">Metal-binding</keyword>
<evidence type="ECO:0000313" key="7">
    <source>
        <dbReference type="EMBL" id="SEM77399.1"/>
    </source>
</evidence>
<keyword evidence="2 6" id="KW-0732">Signal</keyword>
<feature type="binding site" evidence="5">
    <location>
        <position position="215"/>
    </location>
    <ligand>
        <name>substrate</name>
    </ligand>
</feature>
<dbReference type="GO" id="GO:0042597">
    <property type="term" value="C:periplasmic space"/>
    <property type="evidence" value="ECO:0007669"/>
    <property type="project" value="UniProtKB-SubCell"/>
</dbReference>
<dbReference type="OrthoDB" id="9780733at2"/>
<evidence type="ECO:0000256" key="2">
    <source>
        <dbReference type="ARBA" id="ARBA00022729"/>
    </source>
</evidence>